<sequence>MARMTREEFLELLFHDNYEHLKGKRLRLTRVRVPGKEVCMAHVISPSETCIYHNLALHIGVHEGEDHTGESIGLMRFTPWEAVVVAADTAVKSANVEIGFMDRFCGSLILTGGLAEVQTAVESVVKFFDEVLGFKTCEIHRS</sequence>
<reference evidence="4" key="1">
    <citation type="journal article" date="2021" name="PeerJ">
        <title>Extensive microbial diversity within the chicken gut microbiome revealed by metagenomics and culture.</title>
        <authorList>
            <person name="Gilroy R."/>
            <person name="Ravi A."/>
            <person name="Getino M."/>
            <person name="Pursley I."/>
            <person name="Horton D.L."/>
            <person name="Alikhan N.F."/>
            <person name="Baker D."/>
            <person name="Gharbi K."/>
            <person name="Hall N."/>
            <person name="Watson M."/>
            <person name="Adriaenssens E.M."/>
            <person name="Foster-Nyarko E."/>
            <person name="Jarju S."/>
            <person name="Secka A."/>
            <person name="Antonio M."/>
            <person name="Oren A."/>
            <person name="Chaudhuri R.R."/>
            <person name="La Ragione R."/>
            <person name="Hildebrand F."/>
            <person name="Pallen M.J."/>
        </authorList>
    </citation>
    <scope>NUCLEOTIDE SEQUENCE</scope>
    <source>
        <strain evidence="4">CHK196-7946</strain>
    </source>
</reference>
<dbReference type="GO" id="GO:0031469">
    <property type="term" value="C:bacterial microcompartment"/>
    <property type="evidence" value="ECO:0007669"/>
    <property type="project" value="UniProtKB-SubCell"/>
</dbReference>
<dbReference type="InterPro" id="IPR009307">
    <property type="entry name" value="EutS/PduU/CutR"/>
</dbReference>
<dbReference type="Gene3D" id="3.30.70.1710">
    <property type="match status" value="1"/>
</dbReference>
<feature type="domain" description="Bacterial microcompartment" evidence="3">
    <location>
        <begin position="70"/>
        <end position="142"/>
    </location>
</feature>
<gene>
    <name evidence="4" type="ORF">H9697_05595</name>
</gene>
<comment type="caution">
    <text evidence="4">The sequence shown here is derived from an EMBL/GenBank/DDBJ whole genome shotgun (WGS) entry which is preliminary data.</text>
</comment>
<dbReference type="SUPFAM" id="SSF143414">
    <property type="entry name" value="CcmK-like"/>
    <property type="match status" value="1"/>
</dbReference>
<dbReference type="Pfam" id="PF00936">
    <property type="entry name" value="BMC"/>
    <property type="match status" value="1"/>
</dbReference>
<keyword evidence="2" id="KW-1283">Bacterial microcompartment</keyword>
<dbReference type="SMART" id="SM00877">
    <property type="entry name" value="BMC"/>
    <property type="match status" value="1"/>
</dbReference>
<accession>A0A9D2Q9R6</accession>
<evidence type="ECO:0000256" key="2">
    <source>
        <dbReference type="ARBA" id="ARBA00024446"/>
    </source>
</evidence>
<dbReference type="InterPro" id="IPR037233">
    <property type="entry name" value="CcmK-like_sf"/>
</dbReference>
<dbReference type="Proteomes" id="UP000823902">
    <property type="component" value="Unassembled WGS sequence"/>
</dbReference>
<dbReference type="PANTHER" id="PTHR40449:SF2">
    <property type="entry name" value="BACTERIAL MICROCOMPARTMENT SHELL PROTEIN EUTS"/>
    <property type="match status" value="1"/>
</dbReference>
<reference evidence="4" key="2">
    <citation type="submission" date="2021-04" db="EMBL/GenBank/DDBJ databases">
        <authorList>
            <person name="Gilroy R."/>
        </authorList>
    </citation>
    <scope>NUCLEOTIDE SEQUENCE</scope>
    <source>
        <strain evidence="4">CHK196-7946</strain>
    </source>
</reference>
<name>A0A9D2Q9R6_9FIRM</name>
<evidence type="ECO:0000256" key="1">
    <source>
        <dbReference type="ARBA" id="ARBA00024322"/>
    </source>
</evidence>
<dbReference type="AlphaFoldDB" id="A0A9D2Q9R6"/>
<evidence type="ECO:0000313" key="4">
    <source>
        <dbReference type="EMBL" id="HJC74404.1"/>
    </source>
</evidence>
<dbReference type="InterPro" id="IPR000249">
    <property type="entry name" value="BMC_dom"/>
</dbReference>
<evidence type="ECO:0000259" key="3">
    <source>
        <dbReference type="SMART" id="SM00877"/>
    </source>
</evidence>
<dbReference type="PANTHER" id="PTHR40449">
    <property type="entry name" value="ETHANOLAMINE UTILIZATION PROTEIN EUTS"/>
    <property type="match status" value="1"/>
</dbReference>
<dbReference type="EMBL" id="DWVY01000027">
    <property type="protein sequence ID" value="HJC74404.1"/>
    <property type="molecule type" value="Genomic_DNA"/>
</dbReference>
<comment type="subcellular location">
    <subcellularLocation>
        <location evidence="1">Bacterial microcompartment</location>
    </subcellularLocation>
</comment>
<evidence type="ECO:0000313" key="5">
    <source>
        <dbReference type="Proteomes" id="UP000823902"/>
    </source>
</evidence>
<proteinExistence type="predicted"/>
<protein>
    <submittedName>
        <fullName evidence="4">BMC domain-containing protein</fullName>
    </submittedName>
</protein>
<organism evidence="4 5">
    <name type="scientific">Candidatus Mediterraneibacter faecavium</name>
    <dbReference type="NCBI Taxonomy" id="2838668"/>
    <lineage>
        <taxon>Bacteria</taxon>
        <taxon>Bacillati</taxon>
        <taxon>Bacillota</taxon>
        <taxon>Clostridia</taxon>
        <taxon>Lachnospirales</taxon>
        <taxon>Lachnospiraceae</taxon>
        <taxon>Mediterraneibacter</taxon>
    </lineage>
</organism>